<dbReference type="EMBL" id="BTSY01000001">
    <property type="protein sequence ID" value="GMT08956.1"/>
    <property type="molecule type" value="Genomic_DNA"/>
</dbReference>
<organism evidence="2 3">
    <name type="scientific">Pristionchus fissidentatus</name>
    <dbReference type="NCBI Taxonomy" id="1538716"/>
    <lineage>
        <taxon>Eukaryota</taxon>
        <taxon>Metazoa</taxon>
        <taxon>Ecdysozoa</taxon>
        <taxon>Nematoda</taxon>
        <taxon>Chromadorea</taxon>
        <taxon>Rhabditida</taxon>
        <taxon>Rhabditina</taxon>
        <taxon>Diplogasteromorpha</taxon>
        <taxon>Diplogasteroidea</taxon>
        <taxon>Neodiplogasteridae</taxon>
        <taxon>Pristionchus</taxon>
    </lineage>
</organism>
<feature type="region of interest" description="Disordered" evidence="1">
    <location>
        <begin position="58"/>
        <end position="84"/>
    </location>
</feature>
<comment type="caution">
    <text evidence="2">The sequence shown here is derived from an EMBL/GenBank/DDBJ whole genome shotgun (WGS) entry which is preliminary data.</text>
</comment>
<feature type="non-terminal residue" evidence="2">
    <location>
        <position position="1"/>
    </location>
</feature>
<protein>
    <submittedName>
        <fullName evidence="2">Uncharacterized protein</fullName>
    </submittedName>
</protein>
<name>A0AAV5UPF0_9BILA</name>
<sequence>SHQSWRALIHSAQVSVEFASFPSSFRSFFGSMSYHYPPFVCSIDSFSHAIRAARETADSPTSLSYPPIDAPTRDGAFERTTRVD</sequence>
<dbReference type="Proteomes" id="UP001432322">
    <property type="component" value="Unassembled WGS sequence"/>
</dbReference>
<reference evidence="2" key="1">
    <citation type="submission" date="2023-10" db="EMBL/GenBank/DDBJ databases">
        <title>Genome assembly of Pristionchus species.</title>
        <authorList>
            <person name="Yoshida K."/>
            <person name="Sommer R.J."/>
        </authorList>
    </citation>
    <scope>NUCLEOTIDE SEQUENCE</scope>
    <source>
        <strain evidence="2">RS5133</strain>
    </source>
</reference>
<proteinExistence type="predicted"/>
<feature type="non-terminal residue" evidence="2">
    <location>
        <position position="84"/>
    </location>
</feature>
<evidence type="ECO:0000256" key="1">
    <source>
        <dbReference type="SAM" id="MobiDB-lite"/>
    </source>
</evidence>
<dbReference type="AlphaFoldDB" id="A0AAV5UPF0"/>
<accession>A0AAV5UPF0</accession>
<feature type="compositionally biased region" description="Basic and acidic residues" evidence="1">
    <location>
        <begin position="71"/>
        <end position="84"/>
    </location>
</feature>
<evidence type="ECO:0000313" key="2">
    <source>
        <dbReference type="EMBL" id="GMT08956.1"/>
    </source>
</evidence>
<gene>
    <name evidence="2" type="ORF">PFISCL1PPCAC_253</name>
</gene>
<evidence type="ECO:0000313" key="3">
    <source>
        <dbReference type="Proteomes" id="UP001432322"/>
    </source>
</evidence>
<keyword evidence="3" id="KW-1185">Reference proteome</keyword>